<dbReference type="InterPro" id="IPR015500">
    <property type="entry name" value="Peptidase_S8_subtilisin-rel"/>
</dbReference>
<dbReference type="GO" id="GO:0004252">
    <property type="term" value="F:serine-type endopeptidase activity"/>
    <property type="evidence" value="ECO:0007669"/>
    <property type="project" value="UniProtKB-UniRule"/>
</dbReference>
<dbReference type="Gene3D" id="3.40.50.200">
    <property type="entry name" value="Peptidase S8/S53 domain"/>
    <property type="match status" value="1"/>
</dbReference>
<evidence type="ECO:0000256" key="8">
    <source>
        <dbReference type="PIRSR" id="PIRSR615500-1"/>
    </source>
</evidence>
<name>A0A1G8UMT9_9ACTN</name>
<dbReference type="InterPro" id="IPR046450">
    <property type="entry name" value="PA_dom_sf"/>
</dbReference>
<keyword evidence="15" id="KW-1185">Reference proteome</keyword>
<dbReference type="PROSITE" id="PS00138">
    <property type="entry name" value="SUBTILASE_SER"/>
    <property type="match status" value="1"/>
</dbReference>
<dbReference type="Gene3D" id="3.50.30.30">
    <property type="match status" value="1"/>
</dbReference>
<evidence type="ECO:0000313" key="14">
    <source>
        <dbReference type="EMBL" id="SDJ55142.1"/>
    </source>
</evidence>
<evidence type="ECO:0000259" key="13">
    <source>
        <dbReference type="Pfam" id="PF02225"/>
    </source>
</evidence>
<evidence type="ECO:0000256" key="1">
    <source>
        <dbReference type="ARBA" id="ARBA00011073"/>
    </source>
</evidence>
<dbReference type="EMBL" id="FNFB01000002">
    <property type="protein sequence ID" value="SDJ55142.1"/>
    <property type="molecule type" value="Genomic_DNA"/>
</dbReference>
<reference evidence="14 15" key="1">
    <citation type="submission" date="2016-10" db="EMBL/GenBank/DDBJ databases">
        <authorList>
            <person name="de Groot N.N."/>
        </authorList>
    </citation>
    <scope>NUCLEOTIDE SEQUENCE [LARGE SCALE GENOMIC DNA]</scope>
    <source>
        <strain evidence="14 15">CGMCC 4.5681</strain>
    </source>
</reference>
<dbReference type="SUPFAM" id="SSF52025">
    <property type="entry name" value="PA domain"/>
    <property type="match status" value="1"/>
</dbReference>
<dbReference type="Pfam" id="PF00082">
    <property type="entry name" value="Peptidase_S8"/>
    <property type="match status" value="1"/>
</dbReference>
<proteinExistence type="inferred from homology"/>
<dbReference type="InterPro" id="IPR050131">
    <property type="entry name" value="Peptidase_S8_subtilisin-like"/>
</dbReference>
<keyword evidence="2" id="KW-0134">Cell wall</keyword>
<evidence type="ECO:0000256" key="10">
    <source>
        <dbReference type="RuleBase" id="RU003355"/>
    </source>
</evidence>
<evidence type="ECO:0000256" key="2">
    <source>
        <dbReference type="ARBA" id="ARBA00022512"/>
    </source>
</evidence>
<keyword evidence="7 9" id="KW-0720">Serine protease</keyword>
<dbReference type="RefSeq" id="WP_218128716.1">
    <property type="nucleotide sequence ID" value="NZ_FNFB01000002.1"/>
</dbReference>
<organism evidence="14 15">
    <name type="scientific">Nonomuraea maritima</name>
    <dbReference type="NCBI Taxonomy" id="683260"/>
    <lineage>
        <taxon>Bacteria</taxon>
        <taxon>Bacillati</taxon>
        <taxon>Actinomycetota</taxon>
        <taxon>Actinomycetes</taxon>
        <taxon>Streptosporangiales</taxon>
        <taxon>Streptosporangiaceae</taxon>
        <taxon>Nonomuraea</taxon>
    </lineage>
</organism>
<dbReference type="PANTHER" id="PTHR43806">
    <property type="entry name" value="PEPTIDASE S8"/>
    <property type="match status" value="1"/>
</dbReference>
<dbReference type="SUPFAM" id="SSF52743">
    <property type="entry name" value="Subtilisin-like"/>
    <property type="match status" value="1"/>
</dbReference>
<keyword evidence="6 9" id="KW-0378">Hydrolase</keyword>
<keyword evidence="4 9" id="KW-0645">Protease</keyword>
<evidence type="ECO:0000259" key="12">
    <source>
        <dbReference type="Pfam" id="PF00082"/>
    </source>
</evidence>
<dbReference type="PROSITE" id="PS51892">
    <property type="entry name" value="SUBTILASE"/>
    <property type="match status" value="1"/>
</dbReference>
<dbReference type="AlphaFoldDB" id="A0A1G8UMT9"/>
<dbReference type="InterPro" id="IPR036852">
    <property type="entry name" value="Peptidase_S8/S53_dom_sf"/>
</dbReference>
<dbReference type="Pfam" id="PF02225">
    <property type="entry name" value="PA"/>
    <property type="match status" value="1"/>
</dbReference>
<evidence type="ECO:0000256" key="6">
    <source>
        <dbReference type="ARBA" id="ARBA00022801"/>
    </source>
</evidence>
<comment type="similarity">
    <text evidence="1 9 10">Belongs to the peptidase S8 family.</text>
</comment>
<evidence type="ECO:0000256" key="5">
    <source>
        <dbReference type="ARBA" id="ARBA00022729"/>
    </source>
</evidence>
<feature type="active site" description="Charge relay system" evidence="8 9">
    <location>
        <position position="452"/>
    </location>
</feature>
<evidence type="ECO:0000256" key="7">
    <source>
        <dbReference type="ARBA" id="ARBA00022825"/>
    </source>
</evidence>
<evidence type="ECO:0000313" key="15">
    <source>
        <dbReference type="Proteomes" id="UP000198683"/>
    </source>
</evidence>
<dbReference type="Proteomes" id="UP000198683">
    <property type="component" value="Unassembled WGS sequence"/>
</dbReference>
<feature type="active site" description="Charge relay system" evidence="8 9">
    <location>
        <position position="277"/>
    </location>
</feature>
<feature type="active site" description="Charge relay system" evidence="8 9">
    <location>
        <position position="245"/>
    </location>
</feature>
<feature type="domain" description="PA" evidence="13">
    <location>
        <begin position="823"/>
        <end position="901"/>
    </location>
</feature>
<dbReference type="GO" id="GO:0006508">
    <property type="term" value="P:proteolysis"/>
    <property type="evidence" value="ECO:0007669"/>
    <property type="project" value="UniProtKB-KW"/>
</dbReference>
<evidence type="ECO:0000256" key="4">
    <source>
        <dbReference type="ARBA" id="ARBA00022670"/>
    </source>
</evidence>
<evidence type="ECO:0000256" key="3">
    <source>
        <dbReference type="ARBA" id="ARBA00022525"/>
    </source>
</evidence>
<keyword evidence="3" id="KW-0964">Secreted</keyword>
<dbReference type="InterPro" id="IPR023828">
    <property type="entry name" value="Peptidase_S8_Ser-AS"/>
</dbReference>
<dbReference type="STRING" id="683260.SAMN05421874_102189"/>
<evidence type="ECO:0000256" key="11">
    <source>
        <dbReference type="SAM" id="SignalP"/>
    </source>
</evidence>
<dbReference type="InterPro" id="IPR000209">
    <property type="entry name" value="Peptidase_S8/S53_dom"/>
</dbReference>
<accession>A0A1G8UMT9</accession>
<sequence length="1258" mass="132144">MRLSLARLPAASAAAALLAVVATPLAAHSAPVDQPFTSATGGAPTTVTLITGDKVTLTPQPNGHPSVSVERAPGAKGPVRIATEGGDTYVYPAEAIAYIAAGRLDKQLFDVTQLIAQGYDDAHSADLPLIVTKGAATAEARTTAPPSSTTLPGAETTLSLPSVQGEAIRAHRSKATDFWSALTGAGLAAFKQAEPETPSFAAGIDKVWLDMKAKATLADTTAQIGAPEVWAGGGTGEGVRVAILDTGVDTEHPDLAGSIAASRSFIPGEEVTDRHGHGTHTASILAGTGAASDGKERGVAPGAKLMVGKVLSDDDTGTVSGIIAGMEWAAREQHAQIVNMSLGVSAWHSQDDPLSQAVNQLTAETGALFVVAAGNDGNGPYNIGAPANADAALTVAAVDSSDHLAEFSSGGPRMNDDGLKPDISAPGVDVLAARSQYSWMGEGYYRLDSGTSMAAPHVAGAAVLLAQKHPEWTAQQLKDALMSTSKPTPDYSPYLAGTGRLDLAAAYRQDRVIATGSVDAGLVAWSDKKREPITRQISYTNVTDSPVTLDLSVDPGNSPEVFELAADQVTVPAHGTSTVDVTVKPGGLAAGQYAAQVKAVATGGAADEVHTVVGLSVESERHVLTVNVKDRAGRPVDAELEIRDAAGVSTYMWTRNGKLTSRWAPGTYAVVAIMDVEGLNGPDSLGLAIMTAPEVELTADRTVTLDASQAPQVKVDTPKPTAVTGTRIDLYRSFTSSEPKPGDYSDLNEKILLPAAYDSVWALPTGPKVKKGSFVFTTRFRAQQPPLQISYGGRHIEPLVQPGSTPGPEGKQQLEVVFAGTGSQADYAGVSARGKIAIVRSSDAVTPAERGAAAHAAGAAMLLVVNDVPGRKMDWYGTPGDFMTMGPIPVATVRRDEGEALIDELTSGKKKTKLKVEGHPAPAYLYDLADRHVGAVPADPSPKTGTHDLARIDEEFTPQAGLRLVDSRTDFQPYEYYGVGVSNDQLTLAAGSRTDWVSAGDDIRWRHAVNPGDMFGATLTGQSLGEVLSYRPGSVQEDRWYGPVTRPRMISTDIPFRGQYALSAVINGFGDAGTAHSGGTNLPQRIRVYQGDKLLRDMSNNGELYVEMTPEKLPYRLVVETENDGNLGPYSTTTSTDWHFTSEGPDDPAGFLAVPLLQLDYDADTDADGKAKRNSDFAVMPVVVGSDAAEYKPSSLKLEVSYDDGATWQQQSVKEKKGAWQTSLKAPRGAEYVSIRVTAEQRNGDGVTQTVMRAFGLK</sequence>
<dbReference type="PANTHER" id="PTHR43806:SF65">
    <property type="entry name" value="SERINE PROTEASE APRX"/>
    <property type="match status" value="1"/>
</dbReference>
<feature type="signal peptide" evidence="11">
    <location>
        <begin position="1"/>
        <end position="29"/>
    </location>
</feature>
<dbReference type="InterPro" id="IPR023827">
    <property type="entry name" value="Peptidase_S8_Asp-AS"/>
</dbReference>
<dbReference type="InterPro" id="IPR003137">
    <property type="entry name" value="PA_domain"/>
</dbReference>
<keyword evidence="5 11" id="KW-0732">Signal</keyword>
<dbReference type="PIRSF" id="PIRSF037852">
    <property type="entry name" value="Subtilisin_rel_SAV5721"/>
    <property type="match status" value="1"/>
</dbReference>
<evidence type="ECO:0000256" key="9">
    <source>
        <dbReference type="PROSITE-ProRule" id="PRU01240"/>
    </source>
</evidence>
<protein>
    <submittedName>
        <fullName evidence="14">Serine protease, subtilisin family</fullName>
    </submittedName>
</protein>
<dbReference type="PRINTS" id="PR00723">
    <property type="entry name" value="SUBTILISIN"/>
</dbReference>
<feature type="domain" description="Peptidase S8/S53" evidence="12">
    <location>
        <begin position="236"/>
        <end position="486"/>
    </location>
</feature>
<dbReference type="InterPro" id="IPR017296">
    <property type="entry name" value="Peptidase_S8A_SAM-P45"/>
</dbReference>
<dbReference type="PROSITE" id="PS00136">
    <property type="entry name" value="SUBTILASE_ASP"/>
    <property type="match status" value="1"/>
</dbReference>
<gene>
    <name evidence="14" type="ORF">SAMN05421874_102189</name>
</gene>
<feature type="chain" id="PRO_5011432668" evidence="11">
    <location>
        <begin position="30"/>
        <end position="1258"/>
    </location>
</feature>